<evidence type="ECO:0000256" key="1">
    <source>
        <dbReference type="ARBA" id="ARBA00001946"/>
    </source>
</evidence>
<evidence type="ECO:0000313" key="11">
    <source>
        <dbReference type="EMBL" id="QOS41061.1"/>
    </source>
</evidence>
<evidence type="ECO:0000256" key="6">
    <source>
        <dbReference type="PROSITE-ProRule" id="PRU01330"/>
    </source>
</evidence>
<dbReference type="SUPFAM" id="SSF54368">
    <property type="entry name" value="Glutamine synthetase, N-terminal domain"/>
    <property type="match status" value="1"/>
</dbReference>
<feature type="domain" description="GS beta-grasp" evidence="8">
    <location>
        <begin position="15"/>
        <end position="100"/>
    </location>
</feature>
<dbReference type="SUPFAM" id="SSF55931">
    <property type="entry name" value="Glutamine synthetase/guanido kinase"/>
    <property type="match status" value="1"/>
</dbReference>
<dbReference type="GO" id="GO:0006542">
    <property type="term" value="P:glutamine biosynthetic process"/>
    <property type="evidence" value="ECO:0007669"/>
    <property type="project" value="InterPro"/>
</dbReference>
<keyword evidence="2 10" id="KW-0436">Ligase</keyword>
<dbReference type="PANTHER" id="PTHR43785">
    <property type="entry name" value="GAMMA-GLUTAMYLPUTRESCINE SYNTHETASE"/>
    <property type="match status" value="1"/>
</dbReference>
<dbReference type="Pfam" id="PF00120">
    <property type="entry name" value="Gln-synt_C"/>
    <property type="match status" value="1"/>
</dbReference>
<gene>
    <name evidence="11" type="ORF">DYE49_11640</name>
    <name evidence="10" type="ORF">HNP77_001396</name>
</gene>
<keyword evidence="3" id="KW-0547">Nucleotide-binding</keyword>
<reference evidence="10 12" key="2">
    <citation type="submission" date="2020-08" db="EMBL/GenBank/DDBJ databases">
        <title>Genomic Encyclopedia of Type Strains, Phase IV (KMG-IV): sequencing the most valuable type-strain genomes for metagenomic binning, comparative biology and taxonomic classification.</title>
        <authorList>
            <person name="Goeker M."/>
        </authorList>
    </citation>
    <scope>NUCLEOTIDE SEQUENCE [LARGE SCALE GENOMIC DNA]</scope>
    <source>
        <strain evidence="10 12">DSM 103679</strain>
    </source>
</reference>
<dbReference type="InterPro" id="IPR027303">
    <property type="entry name" value="Gln_synth_gly_rich_site"/>
</dbReference>
<dbReference type="PROSITE" id="PS00181">
    <property type="entry name" value="GLNA_ATP"/>
    <property type="match status" value="1"/>
</dbReference>
<dbReference type="PROSITE" id="PS51986">
    <property type="entry name" value="GS_BETA_GRASP"/>
    <property type="match status" value="1"/>
</dbReference>
<accession>A0A840SB93</accession>
<dbReference type="InterPro" id="IPR008147">
    <property type="entry name" value="Gln_synt_N"/>
</dbReference>
<keyword evidence="5" id="KW-0460">Magnesium</keyword>
<evidence type="ECO:0000256" key="4">
    <source>
        <dbReference type="ARBA" id="ARBA00022840"/>
    </source>
</evidence>
<comment type="similarity">
    <text evidence="6 7">Belongs to the glutamine synthetase family.</text>
</comment>
<evidence type="ECO:0000313" key="13">
    <source>
        <dbReference type="Proteomes" id="UP000593591"/>
    </source>
</evidence>
<evidence type="ECO:0000313" key="12">
    <source>
        <dbReference type="Proteomes" id="UP000578697"/>
    </source>
</evidence>
<feature type="domain" description="GS catalytic" evidence="9">
    <location>
        <begin position="107"/>
        <end position="414"/>
    </location>
</feature>
<dbReference type="EMBL" id="CP031517">
    <property type="protein sequence ID" value="QOS41061.1"/>
    <property type="molecule type" value="Genomic_DNA"/>
</dbReference>
<organism evidence="10 12">
    <name type="scientific">Treponema rectale</name>
    <dbReference type="NCBI Taxonomy" id="744512"/>
    <lineage>
        <taxon>Bacteria</taxon>
        <taxon>Pseudomonadati</taxon>
        <taxon>Spirochaetota</taxon>
        <taxon>Spirochaetia</taxon>
        <taxon>Spirochaetales</taxon>
        <taxon>Treponemataceae</taxon>
        <taxon>Treponema</taxon>
    </lineage>
</organism>
<evidence type="ECO:0000256" key="5">
    <source>
        <dbReference type="ARBA" id="ARBA00022842"/>
    </source>
</evidence>
<dbReference type="InterPro" id="IPR036651">
    <property type="entry name" value="Gln_synt_N_sf"/>
</dbReference>
<proteinExistence type="inferred from homology"/>
<dbReference type="GO" id="GO:0004356">
    <property type="term" value="F:glutamine synthetase activity"/>
    <property type="evidence" value="ECO:0007669"/>
    <property type="project" value="UniProtKB-EC"/>
</dbReference>
<protein>
    <submittedName>
        <fullName evidence="10">Glutamine synthetase</fullName>
        <ecNumber evidence="10">6.3.1.2</ecNumber>
    </submittedName>
</protein>
<dbReference type="InterPro" id="IPR008146">
    <property type="entry name" value="Gln_synth_cat_dom"/>
</dbReference>
<dbReference type="GO" id="GO:0005524">
    <property type="term" value="F:ATP binding"/>
    <property type="evidence" value="ECO:0007669"/>
    <property type="project" value="UniProtKB-KW"/>
</dbReference>
<evidence type="ECO:0000259" key="8">
    <source>
        <dbReference type="PROSITE" id="PS51986"/>
    </source>
</evidence>
<dbReference type="Gene3D" id="3.10.20.70">
    <property type="entry name" value="Glutamine synthetase, N-terminal domain"/>
    <property type="match status" value="1"/>
</dbReference>
<name>A0A840SB93_9SPIR</name>
<dbReference type="EMBL" id="JACHFR010000002">
    <property type="protein sequence ID" value="MBB5219027.1"/>
    <property type="molecule type" value="Genomic_DNA"/>
</dbReference>
<dbReference type="Pfam" id="PF03951">
    <property type="entry name" value="Gln-synt_N"/>
    <property type="match status" value="1"/>
</dbReference>
<keyword evidence="4" id="KW-0067">ATP-binding</keyword>
<dbReference type="Proteomes" id="UP000593591">
    <property type="component" value="Chromosome"/>
</dbReference>
<dbReference type="EC" id="6.3.1.2" evidence="10"/>
<dbReference type="InterPro" id="IPR014746">
    <property type="entry name" value="Gln_synth/guanido_kin_cat_dom"/>
</dbReference>
<dbReference type="SMART" id="SM01230">
    <property type="entry name" value="Gln-synt_C"/>
    <property type="match status" value="1"/>
</dbReference>
<dbReference type="PANTHER" id="PTHR43785:SF12">
    <property type="entry name" value="TYPE-1 GLUTAMINE SYNTHETASE 2"/>
    <property type="match status" value="1"/>
</dbReference>
<evidence type="ECO:0000313" key="10">
    <source>
        <dbReference type="EMBL" id="MBB5219027.1"/>
    </source>
</evidence>
<dbReference type="Gene3D" id="3.30.590.10">
    <property type="entry name" value="Glutamine synthetase/guanido kinase, catalytic domain"/>
    <property type="match status" value="1"/>
</dbReference>
<dbReference type="KEGG" id="trc:DYE49_11640"/>
<dbReference type="PROSITE" id="PS51987">
    <property type="entry name" value="GS_CATALYTIC"/>
    <property type="match status" value="1"/>
</dbReference>
<comment type="cofactor">
    <cofactor evidence="1">
        <name>Mg(2+)</name>
        <dbReference type="ChEBI" id="CHEBI:18420"/>
    </cofactor>
</comment>
<reference evidence="11 13" key="1">
    <citation type="submission" date="2018-08" db="EMBL/GenBank/DDBJ databases">
        <title>The first complete genome of Treponema rectale (CHPAT), a commensal spirochete of the bovine rectum.</title>
        <authorList>
            <person name="Staton G.J."/>
            <person name="Clegg S.R."/>
            <person name="Carter S.D."/>
            <person name="Radford A.D."/>
            <person name="Darby A."/>
            <person name="Hall N."/>
            <person name="Birtles R.J."/>
            <person name="Evans N.J."/>
        </authorList>
    </citation>
    <scope>NUCLEOTIDE SEQUENCE [LARGE SCALE GENOMIC DNA]</scope>
    <source>
        <strain evidence="11 13">CHPA</strain>
    </source>
</reference>
<sequence length="414" mass="46510">MEYTKSEVLQYVKENDVKFIKLFFTDIAGEVRSLTIQPSILRTAFEHGVSFDGSAVPGFMNADRSDLFLIPDPATLSVLPWRPSHGRVARMYCNICYPDGSPFEGDSRLILQKTLEKANKLGYSIKVGTECEFYLFKLDENGEPTDIPHDRAGYCGLAPLDKGENVRRDIIMTLEQMGIEPQTSHHEAGPGQNEIDFKYSSTLKAADNIATFKITVRTVAAKDGLWATFMPKPIEDKPGSGLHLNISIHKDGENLFEKDSPESKHFIAGILNHIKEITAFLNPTEESYKRLGVFEAPRYVSWSSQNRSQLVRIPAATGDSFRMELRSPDSSCNQYLALALVIAAGLDGIENEFELMPSCDKNFYELSEKEVLEMGIEKLPENLTEALKLAKESDFVKRLIPQVTLDTFFKMKES</sequence>
<evidence type="ECO:0000259" key="9">
    <source>
        <dbReference type="PROSITE" id="PS51987"/>
    </source>
</evidence>
<dbReference type="RefSeq" id="WP_184652464.1">
    <property type="nucleotide sequence ID" value="NZ_JACHFR010000002.1"/>
</dbReference>
<evidence type="ECO:0000256" key="3">
    <source>
        <dbReference type="ARBA" id="ARBA00022741"/>
    </source>
</evidence>
<dbReference type="AlphaFoldDB" id="A0A840SB93"/>
<evidence type="ECO:0000256" key="7">
    <source>
        <dbReference type="RuleBase" id="RU000384"/>
    </source>
</evidence>
<dbReference type="Proteomes" id="UP000578697">
    <property type="component" value="Unassembled WGS sequence"/>
</dbReference>
<keyword evidence="12" id="KW-1185">Reference proteome</keyword>
<evidence type="ECO:0000256" key="2">
    <source>
        <dbReference type="ARBA" id="ARBA00022598"/>
    </source>
</evidence>